<dbReference type="Pfam" id="PF13428">
    <property type="entry name" value="TPR_14"/>
    <property type="match status" value="1"/>
</dbReference>
<protein>
    <submittedName>
        <fullName evidence="1">Uncharacterized protein</fullName>
    </submittedName>
</protein>
<dbReference type="RefSeq" id="WP_021688466.1">
    <property type="nucleotide sequence ID" value="NZ_BASZ01000001.1"/>
</dbReference>
<dbReference type="eggNOG" id="COG4235">
    <property type="taxonomic scope" value="Bacteria"/>
</dbReference>
<gene>
    <name evidence="1" type="ORF">NT2_01_03280</name>
</gene>
<comment type="caution">
    <text evidence="1">The sequence shown here is derived from an EMBL/GenBank/DDBJ whole genome shotgun (WGS) entry which is preliminary data.</text>
</comment>
<dbReference type="InterPro" id="IPR011990">
    <property type="entry name" value="TPR-like_helical_dom_sf"/>
</dbReference>
<dbReference type="AlphaFoldDB" id="U2ZQB1"/>
<dbReference type="Proteomes" id="UP000016568">
    <property type="component" value="Unassembled WGS sequence"/>
</dbReference>
<evidence type="ECO:0000313" key="1">
    <source>
        <dbReference type="EMBL" id="GAD47559.1"/>
    </source>
</evidence>
<reference evidence="1 2" key="1">
    <citation type="submission" date="2013-09" db="EMBL/GenBank/DDBJ databases">
        <title>Whole genome shotgun sequence of Novosphingobium tardaugens NBRC 16725.</title>
        <authorList>
            <person name="Isaki S."/>
            <person name="Hosoyama A."/>
            <person name="Tsuchikane K."/>
            <person name="Katsumata H."/>
            <person name="Ando Y."/>
            <person name="Yamazaki S."/>
            <person name="Fujita N."/>
        </authorList>
    </citation>
    <scope>NUCLEOTIDE SEQUENCE [LARGE SCALE GENOMIC DNA]</scope>
    <source>
        <strain evidence="1 2">NBRC 16725</strain>
    </source>
</reference>
<evidence type="ECO:0000313" key="2">
    <source>
        <dbReference type="Proteomes" id="UP000016568"/>
    </source>
</evidence>
<dbReference type="OrthoDB" id="7390129at2"/>
<accession>U2ZQB1</accession>
<name>U2ZQB1_9SPHN</name>
<proteinExistence type="predicted"/>
<dbReference type="EMBL" id="BASZ01000001">
    <property type="protein sequence ID" value="GAD47559.1"/>
    <property type="molecule type" value="Genomic_DNA"/>
</dbReference>
<dbReference type="Gene3D" id="1.25.40.10">
    <property type="entry name" value="Tetratricopeptide repeat domain"/>
    <property type="match status" value="1"/>
</dbReference>
<dbReference type="SUPFAM" id="SSF48452">
    <property type="entry name" value="TPR-like"/>
    <property type="match status" value="1"/>
</dbReference>
<organism evidence="1 2">
    <name type="scientific">Caenibius tardaugens NBRC 16725</name>
    <dbReference type="NCBI Taxonomy" id="1219035"/>
    <lineage>
        <taxon>Bacteria</taxon>
        <taxon>Pseudomonadati</taxon>
        <taxon>Pseudomonadota</taxon>
        <taxon>Alphaproteobacteria</taxon>
        <taxon>Sphingomonadales</taxon>
        <taxon>Erythrobacteraceae</taxon>
        <taxon>Caenibius</taxon>
    </lineage>
</organism>
<keyword evidence="2" id="KW-1185">Reference proteome</keyword>
<sequence>MIWLLLIALALLIAIAGMWLFRVPRSLWAIPGVALALGLAGYAWQGRPDMPGAPKAAALVKDVDGTGMVAVRQSFANGAPSSDYLIISDGFARRGDFAKAAGVLRGAVRKNPQDSQAWLAMANALVEQADGQLSPASLYAYRRAGEAAPQDAAPSFFLGVAMIRAGRLIEAHQLWSESLRKTPADAPWRGELEQRIAALEELMRRIVAQ</sequence>